<evidence type="ECO:0000313" key="2">
    <source>
        <dbReference type="Proteomes" id="UP000317708"/>
    </source>
</evidence>
<gene>
    <name evidence="1" type="ORF">EWV92_10560</name>
</gene>
<evidence type="ECO:0000313" key="1">
    <source>
        <dbReference type="EMBL" id="TRU37284.1"/>
    </source>
</evidence>
<dbReference type="AlphaFoldDB" id="A0A552ES40"/>
<proteinExistence type="predicted"/>
<sequence length="279" mass="32346">MARQRGSLGNFLHCKFGRTVIYNYLQSEMPRVSLVENQEDFWQLGVNGFTVKLGEKSVVVIASETLDLEAIKIPQEWVDISQLIGDYYLAVQVNTAESYLRIWGYATYKDIKEKGQYIKRNLNYSLPRNQLQSGSDSFDLWGEYQLQSVKIEREKMEEKLSLDRLTTLLDIFANSQLIFPRKAIAFQEWAAVIVNSNWRKILITRRQKSPVKLTNWFAHNFPIDWQSILDFSSISLVPAFKNTEIKRIKDLGVELLGNPLALMITIAKTEEIFSQQFSF</sequence>
<dbReference type="InterPro" id="IPR014951">
    <property type="entry name" value="DUF1822"/>
</dbReference>
<dbReference type="EMBL" id="SFBI01000091">
    <property type="protein sequence ID" value="TRU37284.1"/>
    <property type="molecule type" value="Genomic_DNA"/>
</dbReference>
<comment type="caution">
    <text evidence="1">The sequence shown here is derived from an EMBL/GenBank/DDBJ whole genome shotgun (WGS) entry which is preliminary data.</text>
</comment>
<accession>A0A552ES40</accession>
<protein>
    <submittedName>
        <fullName evidence="1">DUF1822 family protein</fullName>
    </submittedName>
</protein>
<dbReference type="Proteomes" id="UP000317708">
    <property type="component" value="Unassembled WGS sequence"/>
</dbReference>
<dbReference type="Pfam" id="PF08852">
    <property type="entry name" value="DUF1822"/>
    <property type="match status" value="1"/>
</dbReference>
<organism evidence="1 2">
    <name type="scientific">Microcystis aeruginosa Ma_MB_S_20031200_S102</name>
    <dbReference type="NCBI Taxonomy" id="2486254"/>
    <lineage>
        <taxon>Bacteria</taxon>
        <taxon>Bacillati</taxon>
        <taxon>Cyanobacteriota</taxon>
        <taxon>Cyanophyceae</taxon>
        <taxon>Oscillatoriophycideae</taxon>
        <taxon>Chroococcales</taxon>
        <taxon>Microcystaceae</taxon>
        <taxon>Microcystis</taxon>
    </lineage>
</organism>
<reference evidence="1 2" key="1">
    <citation type="submission" date="2019-01" db="EMBL/GenBank/DDBJ databases">
        <title>Coherence of Microcystis species and biogeography revealed through population genomics.</title>
        <authorList>
            <person name="Perez-Carrascal O.M."/>
            <person name="Terrat Y."/>
            <person name="Giani A."/>
            <person name="Fortin N."/>
            <person name="Tromas N."/>
            <person name="Shapiro B.J."/>
        </authorList>
    </citation>
    <scope>NUCLEOTIDE SEQUENCE [LARGE SCALE GENOMIC DNA]</scope>
    <source>
        <strain evidence="1">Ma_MB_S_20031200_S102</strain>
    </source>
</reference>
<name>A0A552ES40_MICAE</name>